<accession>A0A7W7IT13</accession>
<dbReference type="Pfam" id="PF02541">
    <property type="entry name" value="Ppx-GppA"/>
    <property type="match status" value="1"/>
</dbReference>
<keyword evidence="3" id="KW-1185">Reference proteome</keyword>
<evidence type="ECO:0000313" key="2">
    <source>
        <dbReference type="EMBL" id="MBB4800006.1"/>
    </source>
</evidence>
<organism evidence="2 3">
    <name type="scientific">Flavobacterium nitrogenifigens</name>
    <dbReference type="NCBI Taxonomy" id="1617283"/>
    <lineage>
        <taxon>Bacteria</taxon>
        <taxon>Pseudomonadati</taxon>
        <taxon>Bacteroidota</taxon>
        <taxon>Flavobacteriia</taxon>
        <taxon>Flavobacteriales</taxon>
        <taxon>Flavobacteriaceae</taxon>
        <taxon>Flavobacterium</taxon>
    </lineage>
</organism>
<gene>
    <name evidence="2" type="ORF">HNP37_000045</name>
</gene>
<protein>
    <submittedName>
        <fullName evidence="2">Exopolyphosphatase/pppGpp-phosphohydrolase</fullName>
    </submittedName>
</protein>
<dbReference type="Proteomes" id="UP000561681">
    <property type="component" value="Unassembled WGS sequence"/>
</dbReference>
<evidence type="ECO:0000313" key="3">
    <source>
        <dbReference type="Proteomes" id="UP000561681"/>
    </source>
</evidence>
<dbReference type="InterPro" id="IPR003695">
    <property type="entry name" value="Ppx_GppA_N"/>
</dbReference>
<dbReference type="AlphaFoldDB" id="A0A7W7IT13"/>
<keyword evidence="2" id="KW-0378">Hydrolase</keyword>
<dbReference type="InterPro" id="IPR043129">
    <property type="entry name" value="ATPase_NBD"/>
</dbReference>
<feature type="domain" description="Ppx/GppA phosphatase N-terminal" evidence="1">
    <location>
        <begin position="87"/>
        <end position="301"/>
    </location>
</feature>
<dbReference type="RefSeq" id="WP_246453355.1">
    <property type="nucleotide sequence ID" value="NZ_JACHLD010000001.1"/>
</dbReference>
<dbReference type="Gene3D" id="3.30.420.150">
    <property type="entry name" value="Exopolyphosphatase. Domain 2"/>
    <property type="match status" value="1"/>
</dbReference>
<comment type="caution">
    <text evidence="2">The sequence shown here is derived from an EMBL/GenBank/DDBJ whole genome shotgun (WGS) entry which is preliminary data.</text>
</comment>
<dbReference type="EMBL" id="JACHLD010000001">
    <property type="protein sequence ID" value="MBB4800006.1"/>
    <property type="molecule type" value="Genomic_DNA"/>
</dbReference>
<evidence type="ECO:0000259" key="1">
    <source>
        <dbReference type="Pfam" id="PF02541"/>
    </source>
</evidence>
<dbReference type="GO" id="GO:0016787">
    <property type="term" value="F:hydrolase activity"/>
    <property type="evidence" value="ECO:0007669"/>
    <property type="project" value="UniProtKB-KW"/>
</dbReference>
<dbReference type="Gene3D" id="3.30.420.40">
    <property type="match status" value="1"/>
</dbReference>
<dbReference type="SUPFAM" id="SSF53067">
    <property type="entry name" value="Actin-like ATPase domain"/>
    <property type="match status" value="1"/>
</dbReference>
<sequence length="395" mass="44975">MSIFALANAPYFEWEKNQLLNILYFKFYYNTMLKKNNPQILFFILVSLFFSINSFSQKSIYAGIEIGRRAIKVSVLDVNNIRKADYKILSFWTDRIPFADHIGATGQLTPEDINKTSIIVVDQLKKIRTDYKILDENIFIVAAPVFASASNVDVLKNKIKMLTDKNLDVLNVNEEAKTLVKGAMPPVDYANAFLLDIGAQTTKGGYIDEGDDNKLEFIPLELDFGTMTLTDAVKKTVANPNQANDMSTYQEKSFDFNPILRKKVKEMIDANPLLAKKDKIYLSGGAVWAFSTLYYNENVKEHYVTLTMEDIINYDAILKNNFVKFTNLAKTNKEAERVLKTYDQAYLISANNILSTCLEGIPNLNSKKVYFVKDGQVTWLISYIADRSKKVNTNF</sequence>
<proteinExistence type="predicted"/>
<name>A0A7W7IT13_9FLAO</name>
<reference evidence="2 3" key="1">
    <citation type="submission" date="2020-08" db="EMBL/GenBank/DDBJ databases">
        <title>Functional genomics of gut bacteria from endangered species of beetles.</title>
        <authorList>
            <person name="Carlos-Shanley C."/>
        </authorList>
    </citation>
    <scope>NUCLEOTIDE SEQUENCE [LARGE SCALE GENOMIC DNA]</scope>
    <source>
        <strain evidence="2 3">S00142</strain>
    </source>
</reference>